<evidence type="ECO:0000256" key="11">
    <source>
        <dbReference type="SAM" id="Phobius"/>
    </source>
</evidence>
<protein>
    <recommendedName>
        <fullName evidence="4">Putative hemin transport system permease protein HrtB</fullName>
    </recommendedName>
</protein>
<gene>
    <name evidence="13" type="ORF">GCM10007111_37350</name>
</gene>
<dbReference type="InterPro" id="IPR051125">
    <property type="entry name" value="ABC-4/HrtB_transporter"/>
</dbReference>
<evidence type="ECO:0000256" key="8">
    <source>
        <dbReference type="ARBA" id="ARBA00022989"/>
    </source>
</evidence>
<dbReference type="PANTHER" id="PTHR43738">
    <property type="entry name" value="ABC TRANSPORTER, MEMBRANE PROTEIN"/>
    <property type="match status" value="1"/>
</dbReference>
<keyword evidence="8 11" id="KW-1133">Transmembrane helix</keyword>
<keyword evidence="14" id="KW-1185">Reference proteome</keyword>
<feature type="transmembrane region" description="Helical" evidence="11">
    <location>
        <begin position="312"/>
        <end position="334"/>
    </location>
</feature>
<organism evidence="13 14">
    <name type="scientific">Virgibacillus kapii</name>
    <dbReference type="NCBI Taxonomy" id="1638645"/>
    <lineage>
        <taxon>Bacteria</taxon>
        <taxon>Bacillati</taxon>
        <taxon>Bacillota</taxon>
        <taxon>Bacilli</taxon>
        <taxon>Bacillales</taxon>
        <taxon>Bacillaceae</taxon>
        <taxon>Virgibacillus</taxon>
    </lineage>
</organism>
<comment type="caution">
    <text evidence="13">The sequence shown here is derived from an EMBL/GenBank/DDBJ whole genome shotgun (WGS) entry which is preliminary data.</text>
</comment>
<evidence type="ECO:0000256" key="6">
    <source>
        <dbReference type="ARBA" id="ARBA00022475"/>
    </source>
</evidence>
<evidence type="ECO:0000259" key="12">
    <source>
        <dbReference type="Pfam" id="PF02687"/>
    </source>
</evidence>
<evidence type="ECO:0000256" key="2">
    <source>
        <dbReference type="ARBA" id="ARBA00008697"/>
    </source>
</evidence>
<reference evidence="14" key="1">
    <citation type="journal article" date="2019" name="Int. J. Syst. Evol. Microbiol.">
        <title>The Global Catalogue of Microorganisms (GCM) 10K type strain sequencing project: providing services to taxonomists for standard genome sequencing and annotation.</title>
        <authorList>
            <consortium name="The Broad Institute Genomics Platform"/>
            <consortium name="The Broad Institute Genome Sequencing Center for Infectious Disease"/>
            <person name="Wu L."/>
            <person name="Ma J."/>
        </authorList>
    </citation>
    <scope>NUCLEOTIDE SEQUENCE [LARGE SCALE GENOMIC DNA]</scope>
    <source>
        <strain evidence="14">JCM 30071</strain>
    </source>
</reference>
<feature type="transmembrane region" description="Helical" evidence="11">
    <location>
        <begin position="225"/>
        <end position="246"/>
    </location>
</feature>
<name>A0ABQ2DV17_9BACI</name>
<dbReference type="Pfam" id="PF02687">
    <property type="entry name" value="FtsX"/>
    <property type="match status" value="1"/>
</dbReference>
<evidence type="ECO:0000256" key="4">
    <source>
        <dbReference type="ARBA" id="ARBA00016962"/>
    </source>
</evidence>
<dbReference type="InterPro" id="IPR003838">
    <property type="entry name" value="ABC3_permease_C"/>
</dbReference>
<feature type="domain" description="ABC3 transporter permease C-terminal" evidence="12">
    <location>
        <begin position="227"/>
        <end position="338"/>
    </location>
</feature>
<evidence type="ECO:0000256" key="10">
    <source>
        <dbReference type="ARBA" id="ARBA00024973"/>
    </source>
</evidence>
<evidence type="ECO:0000256" key="3">
    <source>
        <dbReference type="ARBA" id="ARBA00011131"/>
    </source>
</evidence>
<evidence type="ECO:0000256" key="1">
    <source>
        <dbReference type="ARBA" id="ARBA00004651"/>
    </source>
</evidence>
<keyword evidence="5" id="KW-0813">Transport</keyword>
<evidence type="ECO:0000313" key="14">
    <source>
        <dbReference type="Proteomes" id="UP000634435"/>
    </source>
</evidence>
<accession>A0ABQ2DV17</accession>
<feature type="transmembrane region" description="Helical" evidence="11">
    <location>
        <begin position="267"/>
        <end position="300"/>
    </location>
</feature>
<comment type="subunit">
    <text evidence="3">The complex is composed of two ATP-binding proteins (HrtA), two transmembrane proteins (HrtB) and a solute-binding protein.</text>
</comment>
<dbReference type="EMBL" id="BMPN01000007">
    <property type="protein sequence ID" value="GGJ72304.1"/>
    <property type="molecule type" value="Genomic_DNA"/>
</dbReference>
<comment type="subcellular location">
    <subcellularLocation>
        <location evidence="1">Cell membrane</location>
        <topology evidence="1">Multi-pass membrane protein</topology>
    </subcellularLocation>
</comment>
<dbReference type="Proteomes" id="UP000634435">
    <property type="component" value="Unassembled WGS sequence"/>
</dbReference>
<evidence type="ECO:0000313" key="13">
    <source>
        <dbReference type="EMBL" id="GGJ72304.1"/>
    </source>
</evidence>
<keyword evidence="9 11" id="KW-0472">Membrane</keyword>
<evidence type="ECO:0000256" key="9">
    <source>
        <dbReference type="ARBA" id="ARBA00023136"/>
    </source>
</evidence>
<dbReference type="PANTHER" id="PTHR43738:SF1">
    <property type="entry name" value="HEMIN TRANSPORT SYSTEM PERMEASE PROTEIN HRTB-RELATED"/>
    <property type="match status" value="1"/>
</dbReference>
<evidence type="ECO:0000256" key="7">
    <source>
        <dbReference type="ARBA" id="ARBA00022692"/>
    </source>
</evidence>
<comment type="similarity">
    <text evidence="2">Belongs to the ABC-4 integral membrane protein family. HrtB subfamily.</text>
</comment>
<proteinExistence type="inferred from homology"/>
<dbReference type="RefSeq" id="WP_188943977.1">
    <property type="nucleotide sequence ID" value="NZ_BMPN01000007.1"/>
</dbReference>
<sequence length="347" mass="37626">MFLAIRELLFAKTKYILIGLIMVLTASLIFIISGLAQGLSSDNASAIQDLQADALIIEEGAEGEIGNSFIPADEREKMIEAQGGNNNASTLAIRMMNTTINDADQQIDIALFATERNGILMPDVAEGMFPQKADEVLADATLKQEGVRIGDQLQVEENTSYTVTGFTADQRYSHTPVVFISNDELEQFNAVAVQGEANTDGSYEVITKETALNGIPSYSQEQASLNMMIIFLYVIAAFVLAVFFYVMTLQKREQFGVLKALGAKSMYLIRGLIGQVILLSLISISIAVVVTFGIGALFPADMPFTLELETMLQPAIIIIVVSTIGAIVSLYQVIQIDPIEAIEGAAY</sequence>
<comment type="function">
    <text evidence="10">Part of the ABC transporter complex hrt involved in hemin import. Responsible for the translocation of the substrate across the membrane.</text>
</comment>
<evidence type="ECO:0000256" key="5">
    <source>
        <dbReference type="ARBA" id="ARBA00022448"/>
    </source>
</evidence>
<feature type="transmembrane region" description="Helical" evidence="11">
    <location>
        <begin position="15"/>
        <end position="36"/>
    </location>
</feature>
<keyword evidence="6" id="KW-1003">Cell membrane</keyword>
<keyword evidence="7 11" id="KW-0812">Transmembrane</keyword>